<dbReference type="RefSeq" id="WP_179519173.1">
    <property type="nucleotide sequence ID" value="NZ_JACCAC010000001.1"/>
</dbReference>
<gene>
    <name evidence="8" type="ORF">BJ989_003326</name>
</gene>
<dbReference type="GO" id="GO:0009424">
    <property type="term" value="C:bacterial-type flagellum hook"/>
    <property type="evidence" value="ECO:0007669"/>
    <property type="project" value="UniProtKB-UniRule"/>
</dbReference>
<evidence type="ECO:0000313" key="9">
    <source>
        <dbReference type="Proteomes" id="UP000544110"/>
    </source>
</evidence>
<keyword evidence="5" id="KW-0964">Secreted</keyword>
<comment type="subunit">
    <text evidence="2 5">Homopentamer.</text>
</comment>
<dbReference type="GO" id="GO:0007155">
    <property type="term" value="P:cell adhesion"/>
    <property type="evidence" value="ECO:0007669"/>
    <property type="project" value="InterPro"/>
</dbReference>
<dbReference type="InterPro" id="IPR010809">
    <property type="entry name" value="FliD_C"/>
</dbReference>
<dbReference type="GO" id="GO:0005576">
    <property type="term" value="C:extracellular region"/>
    <property type="evidence" value="ECO:0007669"/>
    <property type="project" value="UniProtKB-SubCell"/>
</dbReference>
<dbReference type="InterPro" id="IPR040026">
    <property type="entry name" value="FliD"/>
</dbReference>
<keyword evidence="3" id="KW-0175">Coiled coil</keyword>
<evidence type="ECO:0000259" key="7">
    <source>
        <dbReference type="Pfam" id="PF07195"/>
    </source>
</evidence>
<reference evidence="8 9" key="1">
    <citation type="submission" date="2020-07" db="EMBL/GenBank/DDBJ databases">
        <title>Sequencing the genomes of 1000 actinobacteria strains.</title>
        <authorList>
            <person name="Klenk H.-P."/>
        </authorList>
    </citation>
    <scope>NUCLEOTIDE SEQUENCE [LARGE SCALE GENOMIC DNA]</scope>
    <source>
        <strain evidence="8 9">DSM 24552</strain>
    </source>
</reference>
<evidence type="ECO:0000313" key="8">
    <source>
        <dbReference type="EMBL" id="NYG57022.1"/>
    </source>
</evidence>
<comment type="function">
    <text evidence="5">Required for morphogenesis and for the elongation of the flagellar filament by facilitating polymerization of the flagellin monomers at the tip of growing filament. Forms a capping structure, which prevents flagellin subunits (transported through the central channel of the flagellum) from leaking out without polymerization at the distal end.</text>
</comment>
<evidence type="ECO:0000256" key="4">
    <source>
        <dbReference type="ARBA" id="ARBA00023143"/>
    </source>
</evidence>
<proteinExistence type="inferred from homology"/>
<keyword evidence="8" id="KW-0966">Cell projection</keyword>
<dbReference type="EMBL" id="JACCAC010000001">
    <property type="protein sequence ID" value="NYG57022.1"/>
    <property type="molecule type" value="Genomic_DNA"/>
</dbReference>
<keyword evidence="8" id="KW-0969">Cilium</keyword>
<comment type="caution">
    <text evidence="8">The sequence shown here is derived from an EMBL/GenBank/DDBJ whole genome shotgun (WGS) entry which is preliminary data.</text>
</comment>
<sequence>MASISGLGGFDSASIVDQLMQLETIPQTRLKTRVTTETSQVSTLQSINAKLAALVTKAEAALDPAKFGGWAAASTSDKVTVKAGGTAAPTTISLTVVQTAASHQLGFAEAAAGTDLVTGADTQVRLDLLDGTTKILETGDGSLDGLVAALNDPDNATGVRATLVSTADGQRLLVESTATGEASDFALTALDGGALLGGPTVRAGRDALVELGAGITASSTTNTFSQLVAGIDVTIAPDTPGRAGTAPDDFPGTPATLTVARDVAAAGTLVKDLVDGLNAVLSEMRTVTAQGGGAGKAGVLAGDAIVRSVQSTLTGTLFGDGTTTLADFGIELDRSGTFTFDRAAFETAYAADPARAGTLVSGGFAERVRDVAKAASDKYDGTITTAITGRQAGIARLNDSIEAWDTRLELRRSMLTRQFTALETALSQMNSQSNWLAGQISSLPSAAG</sequence>
<dbReference type="GO" id="GO:0009421">
    <property type="term" value="C:bacterial-type flagellum filament cap"/>
    <property type="evidence" value="ECO:0007669"/>
    <property type="project" value="InterPro"/>
</dbReference>
<comment type="similarity">
    <text evidence="1 5">Belongs to the FliD family.</text>
</comment>
<dbReference type="Pfam" id="PF02465">
    <property type="entry name" value="FliD_N"/>
    <property type="match status" value="1"/>
</dbReference>
<protein>
    <recommendedName>
        <fullName evidence="5">Flagellar hook-associated protein 2</fullName>
        <shortName evidence="5">HAP2</shortName>
    </recommendedName>
    <alternativeName>
        <fullName evidence="5">Flagellar cap protein</fullName>
    </alternativeName>
</protein>
<accession>A0A7Y9RUT3</accession>
<feature type="domain" description="Flagellar hook-associated protein 2 C-terminal" evidence="7">
    <location>
        <begin position="206"/>
        <end position="431"/>
    </location>
</feature>
<evidence type="ECO:0000256" key="3">
    <source>
        <dbReference type="ARBA" id="ARBA00023054"/>
    </source>
</evidence>
<dbReference type="PANTHER" id="PTHR30288:SF0">
    <property type="entry name" value="FLAGELLAR HOOK-ASSOCIATED PROTEIN 2"/>
    <property type="match status" value="1"/>
</dbReference>
<evidence type="ECO:0000259" key="6">
    <source>
        <dbReference type="Pfam" id="PF02465"/>
    </source>
</evidence>
<name>A0A7Y9RUT3_9ACTN</name>
<dbReference type="Proteomes" id="UP000544110">
    <property type="component" value="Unassembled WGS sequence"/>
</dbReference>
<dbReference type="InterPro" id="IPR003481">
    <property type="entry name" value="FliD_N"/>
</dbReference>
<dbReference type="PANTHER" id="PTHR30288">
    <property type="entry name" value="FLAGELLAR CAP/ASSEMBLY PROTEIN FLID"/>
    <property type="match status" value="1"/>
</dbReference>
<keyword evidence="4 5" id="KW-0975">Bacterial flagellum</keyword>
<dbReference type="AlphaFoldDB" id="A0A7Y9RUT3"/>
<keyword evidence="8" id="KW-0282">Flagellum</keyword>
<feature type="domain" description="Flagellar hook-associated protein 2 N-terminal" evidence="6">
    <location>
        <begin position="9"/>
        <end position="103"/>
    </location>
</feature>
<evidence type="ECO:0000256" key="1">
    <source>
        <dbReference type="ARBA" id="ARBA00009764"/>
    </source>
</evidence>
<evidence type="ECO:0000256" key="2">
    <source>
        <dbReference type="ARBA" id="ARBA00011255"/>
    </source>
</evidence>
<evidence type="ECO:0000256" key="5">
    <source>
        <dbReference type="RuleBase" id="RU362066"/>
    </source>
</evidence>
<keyword evidence="9" id="KW-1185">Reference proteome</keyword>
<dbReference type="Pfam" id="PF07195">
    <property type="entry name" value="FliD_C"/>
    <property type="match status" value="1"/>
</dbReference>
<comment type="subcellular location">
    <subcellularLocation>
        <location evidence="5">Secreted</location>
    </subcellularLocation>
    <subcellularLocation>
        <location evidence="5">Bacterial flagellum</location>
    </subcellularLocation>
</comment>
<dbReference type="GO" id="GO:0071973">
    <property type="term" value="P:bacterial-type flagellum-dependent cell motility"/>
    <property type="evidence" value="ECO:0007669"/>
    <property type="project" value="TreeGrafter"/>
</dbReference>
<organism evidence="8 9">
    <name type="scientific">Nocardioides perillae</name>
    <dbReference type="NCBI Taxonomy" id="1119534"/>
    <lineage>
        <taxon>Bacteria</taxon>
        <taxon>Bacillati</taxon>
        <taxon>Actinomycetota</taxon>
        <taxon>Actinomycetes</taxon>
        <taxon>Propionibacteriales</taxon>
        <taxon>Nocardioidaceae</taxon>
        <taxon>Nocardioides</taxon>
    </lineage>
</organism>